<reference evidence="3" key="1">
    <citation type="submission" date="2020-03" db="EMBL/GenBank/DDBJ databases">
        <title>Long-read based genome assembly of a Labrador retriever dog.</title>
        <authorList>
            <person name="Eory L."/>
            <person name="Zhang W."/>
            <person name="Schoenebeck J."/>
        </authorList>
    </citation>
    <scope>NUCLEOTIDE SEQUENCE [LARGE SCALE GENOMIC DNA]</scope>
    <source>
        <strain evidence="3">Labrador retriever</strain>
    </source>
</reference>
<organism evidence="3 4">
    <name type="scientific">Canis lupus familiaris</name>
    <name type="common">Dog</name>
    <name type="synonym">Canis familiaris</name>
    <dbReference type="NCBI Taxonomy" id="9615"/>
    <lineage>
        <taxon>Eukaryota</taxon>
        <taxon>Metazoa</taxon>
        <taxon>Chordata</taxon>
        <taxon>Craniata</taxon>
        <taxon>Vertebrata</taxon>
        <taxon>Euteleostomi</taxon>
        <taxon>Mammalia</taxon>
        <taxon>Eutheria</taxon>
        <taxon>Laurasiatheria</taxon>
        <taxon>Carnivora</taxon>
        <taxon>Caniformia</taxon>
        <taxon>Canidae</taxon>
        <taxon>Canis</taxon>
    </lineage>
</organism>
<dbReference type="Pfam" id="PF10521">
    <property type="entry name" value="Tti2"/>
    <property type="match status" value="1"/>
</dbReference>
<gene>
    <name evidence="3" type="primary">TTI2</name>
</gene>
<dbReference type="InterPro" id="IPR018870">
    <property type="entry name" value="Tti2"/>
</dbReference>
<evidence type="ECO:0000256" key="2">
    <source>
        <dbReference type="SAM" id="MobiDB-lite"/>
    </source>
</evidence>
<evidence type="ECO:0000313" key="3">
    <source>
        <dbReference type="Ensembl" id="ENSCAFP00845020527.1"/>
    </source>
</evidence>
<dbReference type="PANTHER" id="PTHR32226:SF2">
    <property type="entry name" value="TELO2-INTERACTING PROTEIN 2"/>
    <property type="match status" value="1"/>
</dbReference>
<dbReference type="OrthoDB" id="6417021at2759"/>
<protein>
    <submittedName>
        <fullName evidence="3">TELO2 interacting protein 2</fullName>
    </submittedName>
</protein>
<dbReference type="AlphaFoldDB" id="A0A8I3NU40"/>
<dbReference type="Ensembl" id="ENSCAFT00845026033.1">
    <property type="protein sequence ID" value="ENSCAFP00845020527.1"/>
    <property type="gene ID" value="ENSCAFG00845014535.1"/>
</dbReference>
<comment type="similarity">
    <text evidence="1">Belongs to the TTI2 family.</text>
</comment>
<dbReference type="GO" id="GO:0110078">
    <property type="term" value="C:TTT Hsp90 cochaperone complex"/>
    <property type="evidence" value="ECO:0007669"/>
    <property type="project" value="InterPro"/>
</dbReference>
<dbReference type="Proteomes" id="UP000805418">
    <property type="component" value="Chromosome 16"/>
</dbReference>
<reference evidence="3" key="3">
    <citation type="submission" date="2025-09" db="UniProtKB">
        <authorList>
            <consortium name="Ensembl"/>
        </authorList>
    </citation>
    <scope>IDENTIFICATION</scope>
    <source>
        <strain evidence="3">Boxer</strain>
    </source>
</reference>
<name>A0A8I3NU40_CANLF</name>
<dbReference type="GeneTree" id="ENSGT00390000003878"/>
<evidence type="ECO:0000313" key="4">
    <source>
        <dbReference type="Proteomes" id="UP000805418"/>
    </source>
</evidence>
<feature type="region of interest" description="Disordered" evidence="2">
    <location>
        <begin position="1"/>
        <end position="27"/>
    </location>
</feature>
<sequence length="477" mass="53234">MEPESPREPPPQEGSCPPGERPPSALGQSLSQIVHRLTSQEPRRGKARSAALEDLSALIEATECDELLEGGGTWRRGMPEVLGQVARALEKYAAPPREQEGRRRADCEVAEKAAAVGLLFLKVLGRMEAAKSSLVGPTWTAGLRHSAAPIYVFALTHSLEHPWTSPGSREVAGEVLSVLLRVTPCASVAGFLHGEHEDEKGRFTAVMELLKRDLNKESWKNNPATKHVFSWSLQQVTRPWLSQHLETVLPPSLLISDDYQTENKILGVRCLHHIVLNVAVLLCLLDLFPILEKALQWKGGAARPTTHCDEVLQLILTHMEPEHRLLLRRTYARNLPAFVKRLGILTVRHLKRLERIIIGYLEVYDGPEEEARLKILETLKLLMQYAWPRVPCRLVVLLKALLKLICDVARDPNLTPEPVKSALLEEATECLILLNHCSQGQVKDLLVKILQSCEDSKVVNCIRKVQQVSEGTSYNGT</sequence>
<dbReference type="SUPFAM" id="SSF48371">
    <property type="entry name" value="ARM repeat"/>
    <property type="match status" value="1"/>
</dbReference>
<evidence type="ECO:0000256" key="1">
    <source>
        <dbReference type="ARBA" id="ARBA00034736"/>
    </source>
</evidence>
<accession>A0A8I3NU40</accession>
<keyword evidence="4" id="KW-1185">Reference proteome</keyword>
<dbReference type="InterPro" id="IPR016024">
    <property type="entry name" value="ARM-type_fold"/>
</dbReference>
<dbReference type="PANTHER" id="PTHR32226">
    <property type="entry name" value="TELO2-INTERACTING PROTEIN 2"/>
    <property type="match status" value="1"/>
</dbReference>
<reference evidence="3" key="2">
    <citation type="submission" date="2025-08" db="UniProtKB">
        <authorList>
            <consortium name="Ensembl"/>
        </authorList>
    </citation>
    <scope>IDENTIFICATION</scope>
    <source>
        <strain evidence="3">Boxer</strain>
    </source>
</reference>
<proteinExistence type="inferred from homology"/>